<organism evidence="8">
    <name type="scientific">Phallusia mammillata</name>
    <dbReference type="NCBI Taxonomy" id="59560"/>
    <lineage>
        <taxon>Eukaryota</taxon>
        <taxon>Metazoa</taxon>
        <taxon>Chordata</taxon>
        <taxon>Tunicata</taxon>
        <taxon>Ascidiacea</taxon>
        <taxon>Phlebobranchia</taxon>
        <taxon>Ascidiidae</taxon>
        <taxon>Phallusia</taxon>
    </lineage>
</organism>
<dbReference type="AlphaFoldDB" id="A0A6F9D9E3"/>
<dbReference type="Pfam" id="PF00335">
    <property type="entry name" value="Tetraspanin"/>
    <property type="match status" value="1"/>
</dbReference>
<dbReference type="InterPro" id="IPR018499">
    <property type="entry name" value="Tetraspanin/Peripherin"/>
</dbReference>
<evidence type="ECO:0000256" key="7">
    <source>
        <dbReference type="RuleBase" id="RU361218"/>
    </source>
</evidence>
<dbReference type="InterPro" id="IPR008952">
    <property type="entry name" value="Tetraspanin_EC2_sf"/>
</dbReference>
<evidence type="ECO:0000256" key="5">
    <source>
        <dbReference type="ARBA" id="ARBA00023136"/>
    </source>
</evidence>
<evidence type="ECO:0000313" key="8">
    <source>
        <dbReference type="EMBL" id="CAB3229145.1"/>
    </source>
</evidence>
<dbReference type="PRINTS" id="PR00259">
    <property type="entry name" value="TMFOUR"/>
</dbReference>
<feature type="transmembrane region" description="Helical" evidence="7">
    <location>
        <begin position="84"/>
        <end position="107"/>
    </location>
</feature>
<dbReference type="InterPro" id="IPR000301">
    <property type="entry name" value="Tetraspanin_animals"/>
</dbReference>
<dbReference type="SUPFAM" id="SSF48652">
    <property type="entry name" value="Tetraspanin"/>
    <property type="match status" value="1"/>
</dbReference>
<dbReference type="PANTHER" id="PTHR19282:SF551">
    <property type="entry name" value="RE08073P-RELATED"/>
    <property type="match status" value="1"/>
</dbReference>
<name>A0A6F9D9E3_9ASCI</name>
<keyword evidence="3 7" id="KW-0812">Transmembrane</keyword>
<evidence type="ECO:0000256" key="4">
    <source>
        <dbReference type="ARBA" id="ARBA00022989"/>
    </source>
</evidence>
<feature type="transmembrane region" description="Helical" evidence="7">
    <location>
        <begin position="50"/>
        <end position="77"/>
    </location>
</feature>
<comment type="similarity">
    <text evidence="2 7">Belongs to the tetraspanin (TM4SF) family.</text>
</comment>
<evidence type="ECO:0000256" key="6">
    <source>
        <dbReference type="PIRSR" id="PIRSR002419-1"/>
    </source>
</evidence>
<keyword evidence="4 7" id="KW-1133">Transmembrane helix</keyword>
<reference evidence="8" key="1">
    <citation type="submission" date="2020-04" db="EMBL/GenBank/DDBJ databases">
        <authorList>
            <person name="Neveu A P."/>
        </authorList>
    </citation>
    <scope>NUCLEOTIDE SEQUENCE</scope>
    <source>
        <tissue evidence="8">Whole embryo</tissue>
    </source>
</reference>
<accession>A0A6F9D9E3</accession>
<dbReference type="PANTHER" id="PTHR19282">
    <property type="entry name" value="TETRASPANIN"/>
    <property type="match status" value="1"/>
</dbReference>
<dbReference type="PIRSF" id="PIRSF002419">
    <property type="entry name" value="Tetraspanin"/>
    <property type="match status" value="1"/>
</dbReference>
<feature type="disulfide bond" evidence="6">
    <location>
        <begin position="148"/>
        <end position="167"/>
    </location>
</feature>
<comment type="subcellular location">
    <subcellularLocation>
        <location evidence="1 7">Membrane</location>
        <topology evidence="1 7">Multi-pass membrane protein</topology>
    </subcellularLocation>
</comment>
<proteinExistence type="evidence at transcript level"/>
<feature type="transmembrane region" description="Helical" evidence="7">
    <location>
        <begin position="12"/>
        <end position="35"/>
    </location>
</feature>
<evidence type="ECO:0000256" key="2">
    <source>
        <dbReference type="ARBA" id="ARBA00006840"/>
    </source>
</evidence>
<sequence>MGCCTDIIKYLLFLFNVLFWVAGAAILGVGIYLITANNVDAVVSIAGIQFYYSGCYVMIAVGSFMFLVGFCGCCGAIKENKCLLGTYFVLLMVVFIIQFTVGIWALVSQKTIEDEIFKGLNESVPIDYSLDSAKANTIVSIQKTFKCCGLVTGCGDWANGNTTGCGCTEDPTIVNSTCGAIPSTCSAADGATAIYNIDCYDALIKFINDNIVIIGGVALGIALAEIFGMIFAIVMCRNPSKGYETY</sequence>
<keyword evidence="5 7" id="KW-0472">Membrane</keyword>
<protein>
    <recommendedName>
        <fullName evidence="7">Tetraspanin</fullName>
    </recommendedName>
</protein>
<gene>
    <name evidence="8" type="primary">Cd81</name>
</gene>
<dbReference type="GO" id="GO:0005886">
    <property type="term" value="C:plasma membrane"/>
    <property type="evidence" value="ECO:0007669"/>
    <property type="project" value="TreeGrafter"/>
</dbReference>
<evidence type="ECO:0000256" key="1">
    <source>
        <dbReference type="ARBA" id="ARBA00004141"/>
    </source>
</evidence>
<dbReference type="EMBL" id="LR783746">
    <property type="protein sequence ID" value="CAB3229145.1"/>
    <property type="molecule type" value="mRNA"/>
</dbReference>
<feature type="transmembrane region" description="Helical" evidence="7">
    <location>
        <begin position="211"/>
        <end position="234"/>
    </location>
</feature>
<keyword evidence="6" id="KW-1015">Disulfide bond</keyword>
<dbReference type="Gene3D" id="1.10.1450.10">
    <property type="entry name" value="Tetraspanin"/>
    <property type="match status" value="1"/>
</dbReference>
<evidence type="ECO:0000256" key="3">
    <source>
        <dbReference type="ARBA" id="ARBA00022692"/>
    </source>
</evidence>